<evidence type="ECO:0000313" key="5">
    <source>
        <dbReference type="EMBL" id="KAF2123414.1"/>
    </source>
</evidence>
<dbReference type="AlphaFoldDB" id="A0A6A5ZWV1"/>
<dbReference type="InterPro" id="IPR036390">
    <property type="entry name" value="WH_DNA-bd_sf"/>
</dbReference>
<keyword evidence="3" id="KW-0949">S-adenosyl-L-methionine</keyword>
<dbReference type="SUPFAM" id="SSF46785">
    <property type="entry name" value="Winged helix' DNA-binding domain"/>
    <property type="match status" value="1"/>
</dbReference>
<dbReference type="Pfam" id="PF00891">
    <property type="entry name" value="Methyltransf_2"/>
    <property type="match status" value="1"/>
</dbReference>
<feature type="domain" description="O-methyltransferase C-terminal" evidence="4">
    <location>
        <begin position="301"/>
        <end position="412"/>
    </location>
</feature>
<evidence type="ECO:0000313" key="6">
    <source>
        <dbReference type="Proteomes" id="UP000799771"/>
    </source>
</evidence>
<dbReference type="RefSeq" id="XP_033517808.1">
    <property type="nucleotide sequence ID" value="XM_033669900.1"/>
</dbReference>
<dbReference type="InterPro" id="IPR029063">
    <property type="entry name" value="SAM-dependent_MTases_sf"/>
</dbReference>
<keyword evidence="1" id="KW-0489">Methyltransferase</keyword>
<sequence length="423" mass="46840">MGNDFVSEEELETRSVSQLASQIMHECSTMEIQCERDSISPPSMLAGTSTAFWSEVAPTLAASREKALGLLEKLTMLLQGPHRFLHGFVAHNWDHGALYAFLQSPALEHIVSSGGSASISSLSTVSGIPDDKMARILALLRCRNIVHESEKNIFTLTAVSEELVKDEDFRAWVEFQLFETRVASAHLAQALTNKPNDHITGTSGFKQGWGFEMYDWHSGHSEKGDRFPRAKKGVSKSLDPADSLFRKNIQRDPPSGFTSVVEAGGRYSFASIPLAEERPDLSFEIRCDSQDFLRRGEALVGPSSKDRIAFTTVASLSDPPPTGDSTSVFVYVIRNVFWNWTDGDAVKLLHALLSTLKAAPSTRILVTDSVSPVPKQFPPHVEIAYRRRDITTMAMHNVKQRTQVEWLEMFSRVDPGLSVSLSA</sequence>
<reference evidence="5" key="1">
    <citation type="journal article" date="2020" name="Stud. Mycol.">
        <title>101 Dothideomycetes genomes: a test case for predicting lifestyles and emergence of pathogens.</title>
        <authorList>
            <person name="Haridas S."/>
            <person name="Albert R."/>
            <person name="Binder M."/>
            <person name="Bloem J."/>
            <person name="Labutti K."/>
            <person name="Salamov A."/>
            <person name="Andreopoulos B."/>
            <person name="Baker S."/>
            <person name="Barry K."/>
            <person name="Bills G."/>
            <person name="Bluhm B."/>
            <person name="Cannon C."/>
            <person name="Castanera R."/>
            <person name="Culley D."/>
            <person name="Daum C."/>
            <person name="Ezra D."/>
            <person name="Gonzalez J."/>
            <person name="Henrissat B."/>
            <person name="Kuo A."/>
            <person name="Liang C."/>
            <person name="Lipzen A."/>
            <person name="Lutzoni F."/>
            <person name="Magnuson J."/>
            <person name="Mondo S."/>
            <person name="Nolan M."/>
            <person name="Ohm R."/>
            <person name="Pangilinan J."/>
            <person name="Park H.-J."/>
            <person name="Ramirez L."/>
            <person name="Alfaro M."/>
            <person name="Sun H."/>
            <person name="Tritt A."/>
            <person name="Yoshinaga Y."/>
            <person name="Zwiers L.-H."/>
            <person name="Turgeon B."/>
            <person name="Goodwin S."/>
            <person name="Spatafora J."/>
            <person name="Crous P."/>
            <person name="Grigoriev I."/>
        </authorList>
    </citation>
    <scope>NUCLEOTIDE SEQUENCE</scope>
    <source>
        <strain evidence="5">CBS 119687</strain>
    </source>
</reference>
<dbReference type="EMBL" id="ML977527">
    <property type="protein sequence ID" value="KAF2123414.1"/>
    <property type="molecule type" value="Genomic_DNA"/>
</dbReference>
<evidence type="ECO:0000259" key="4">
    <source>
        <dbReference type="Pfam" id="PF00891"/>
    </source>
</evidence>
<dbReference type="SUPFAM" id="SSF53335">
    <property type="entry name" value="S-adenosyl-L-methionine-dependent methyltransferases"/>
    <property type="match status" value="1"/>
</dbReference>
<keyword evidence="6" id="KW-1185">Reference proteome</keyword>
<dbReference type="PANTHER" id="PTHR43712">
    <property type="entry name" value="PUTATIVE (AFU_ORTHOLOGUE AFUA_4G14580)-RELATED"/>
    <property type="match status" value="1"/>
</dbReference>
<protein>
    <recommendedName>
        <fullName evidence="4">O-methyltransferase C-terminal domain-containing protein</fullName>
    </recommendedName>
</protein>
<keyword evidence="2" id="KW-0808">Transferase</keyword>
<dbReference type="OrthoDB" id="2410195at2759"/>
<dbReference type="GO" id="GO:0032259">
    <property type="term" value="P:methylation"/>
    <property type="evidence" value="ECO:0007669"/>
    <property type="project" value="UniProtKB-KW"/>
</dbReference>
<dbReference type="InterPro" id="IPR036388">
    <property type="entry name" value="WH-like_DNA-bd_sf"/>
</dbReference>
<organism evidence="5 6">
    <name type="scientific">Dothidotthia symphoricarpi CBS 119687</name>
    <dbReference type="NCBI Taxonomy" id="1392245"/>
    <lineage>
        <taxon>Eukaryota</taxon>
        <taxon>Fungi</taxon>
        <taxon>Dikarya</taxon>
        <taxon>Ascomycota</taxon>
        <taxon>Pezizomycotina</taxon>
        <taxon>Dothideomycetes</taxon>
        <taxon>Pleosporomycetidae</taxon>
        <taxon>Pleosporales</taxon>
        <taxon>Dothidotthiaceae</taxon>
        <taxon>Dothidotthia</taxon>
    </lineage>
</organism>
<dbReference type="Gene3D" id="3.40.50.150">
    <property type="entry name" value="Vaccinia Virus protein VP39"/>
    <property type="match status" value="1"/>
</dbReference>
<dbReference type="GeneID" id="54410332"/>
<gene>
    <name evidence="5" type="ORF">P153DRAFT_380055</name>
</gene>
<dbReference type="Proteomes" id="UP000799771">
    <property type="component" value="Unassembled WGS sequence"/>
</dbReference>
<accession>A0A6A5ZWV1</accession>
<evidence type="ECO:0000256" key="3">
    <source>
        <dbReference type="ARBA" id="ARBA00022691"/>
    </source>
</evidence>
<dbReference type="PROSITE" id="PS51683">
    <property type="entry name" value="SAM_OMT_II"/>
    <property type="match status" value="1"/>
</dbReference>
<dbReference type="PANTHER" id="PTHR43712:SF12">
    <property type="entry name" value="STERIGMATOCYSTIN 8-O-METHYLTRANSFERASE"/>
    <property type="match status" value="1"/>
</dbReference>
<dbReference type="GO" id="GO:0008171">
    <property type="term" value="F:O-methyltransferase activity"/>
    <property type="evidence" value="ECO:0007669"/>
    <property type="project" value="InterPro"/>
</dbReference>
<name>A0A6A5ZWV1_9PLEO</name>
<evidence type="ECO:0000256" key="2">
    <source>
        <dbReference type="ARBA" id="ARBA00022679"/>
    </source>
</evidence>
<dbReference type="InterPro" id="IPR016461">
    <property type="entry name" value="COMT-like"/>
</dbReference>
<dbReference type="Gene3D" id="1.10.10.10">
    <property type="entry name" value="Winged helix-like DNA-binding domain superfamily/Winged helix DNA-binding domain"/>
    <property type="match status" value="1"/>
</dbReference>
<proteinExistence type="predicted"/>
<dbReference type="InterPro" id="IPR001077">
    <property type="entry name" value="COMT_C"/>
</dbReference>
<evidence type="ECO:0000256" key="1">
    <source>
        <dbReference type="ARBA" id="ARBA00022603"/>
    </source>
</evidence>